<dbReference type="PROSITE" id="PS50082">
    <property type="entry name" value="WD_REPEATS_2"/>
    <property type="match status" value="2"/>
</dbReference>
<dbReference type="Pfam" id="PF00400">
    <property type="entry name" value="WD40"/>
    <property type="match status" value="3"/>
</dbReference>
<dbReference type="PANTHER" id="PTHR10856:SF0">
    <property type="entry name" value="CORONIN"/>
    <property type="match status" value="1"/>
</dbReference>
<dbReference type="InterPro" id="IPR036322">
    <property type="entry name" value="WD40_repeat_dom_sf"/>
</dbReference>
<dbReference type="InterPro" id="IPR015943">
    <property type="entry name" value="WD40/YVTN_repeat-like_dom_sf"/>
</dbReference>
<feature type="domain" description="DUF1899" evidence="7">
    <location>
        <begin position="4"/>
        <end position="68"/>
    </location>
</feature>
<dbReference type="SMART" id="SM01167">
    <property type="entry name" value="DUF1900"/>
    <property type="match status" value="1"/>
</dbReference>
<dbReference type="InterPro" id="IPR001680">
    <property type="entry name" value="WD40_rpt"/>
</dbReference>
<dbReference type="InterPro" id="IPR019775">
    <property type="entry name" value="WD40_repeat_CS"/>
</dbReference>
<dbReference type="Pfam" id="PF08953">
    <property type="entry name" value="DUF1899"/>
    <property type="match status" value="1"/>
</dbReference>
<sequence>MSGRFVRSSKYRHVFGRPTRKEQCYDNIRISRNAWDTNLVKANPKYISVNWEASGGGAFAVIPINEKGRLPEQLPLFRGHTAVVLDTDWSPFNDSLIASASDDGKAFIFKVPEDFTLRTEEGETIKDIAPVQKLTGHSRKVGHVLFNPAAENVLATSSGDYTIKLWDVEAGSSRLTLKHTDIVQGLSWSANGSLLVTTSRDKKLRIWDVRQEKPAHVVPGHGGAKASRVTWMGEHDRVATTGFSKMSDRQLGLWDIREPKEPLEGFQMLDAISGVCMPFWDDGTQCLYLAGKGDGNIRYFEYANDKFEFLSEYKSSDPQRGIAFLPKRGVNVHENEVMRAFKTVNDSYIEPISFLVPRRAEVFQDDIFPPTVGIKPAMSAAEWFNGEEDLPPKIDLARVYAGEEPAEVASDYKPTARAPSPNVHSPTKKAPEAEPEPTLPASALRGPPPSMKEQTSSIKDLASKFTDGKEDDDSDEDSSDFEEIAKPVDRSEKHVSAAASDQRLPQDGSAIDSHPSKTNPMTSTKQAK</sequence>
<feature type="repeat" description="WD" evidence="4">
    <location>
        <begin position="134"/>
        <end position="176"/>
    </location>
</feature>
<evidence type="ECO:0000256" key="1">
    <source>
        <dbReference type="ARBA" id="ARBA00009482"/>
    </source>
</evidence>
<dbReference type="Gene3D" id="2.130.10.10">
    <property type="entry name" value="YVTN repeat-like/Quinoprotein amine dehydrogenase"/>
    <property type="match status" value="1"/>
</dbReference>
<feature type="compositionally biased region" description="Basic and acidic residues" evidence="6">
    <location>
        <begin position="483"/>
        <end position="495"/>
    </location>
</feature>
<comment type="similarity">
    <text evidence="1 5">Belongs to the WD repeat coronin family.</text>
</comment>
<keyword evidence="9" id="KW-1185">Reference proteome</keyword>
<name>A0ABR4B4R9_9LECA</name>
<accession>A0ABR4B4R9</accession>
<dbReference type="Pfam" id="PF16300">
    <property type="entry name" value="WD40_4"/>
    <property type="match status" value="1"/>
</dbReference>
<dbReference type="SUPFAM" id="SSF50978">
    <property type="entry name" value="WD40 repeat-like"/>
    <property type="match status" value="1"/>
</dbReference>
<reference evidence="8 9" key="1">
    <citation type="submission" date="2024-09" db="EMBL/GenBank/DDBJ databases">
        <title>Rethinking Asexuality: The Enigmatic Case of Functional Sexual Genes in Lepraria (Stereocaulaceae).</title>
        <authorList>
            <person name="Doellman M."/>
            <person name="Sun Y."/>
            <person name="Barcenas-Pena A."/>
            <person name="Lumbsch H.T."/>
            <person name="Grewe F."/>
        </authorList>
    </citation>
    <scope>NUCLEOTIDE SEQUENCE [LARGE SCALE GENOMIC DNA]</scope>
    <source>
        <strain evidence="8 9">Grewe 0041</strain>
    </source>
</reference>
<evidence type="ECO:0000313" key="8">
    <source>
        <dbReference type="EMBL" id="KAL2052865.1"/>
    </source>
</evidence>
<dbReference type="SMART" id="SM01166">
    <property type="entry name" value="DUF1899"/>
    <property type="match status" value="1"/>
</dbReference>
<protein>
    <recommendedName>
        <fullName evidence="5">Coronin</fullName>
    </recommendedName>
</protein>
<dbReference type="SMART" id="SM00320">
    <property type="entry name" value="WD40"/>
    <property type="match status" value="4"/>
</dbReference>
<evidence type="ECO:0000256" key="3">
    <source>
        <dbReference type="ARBA" id="ARBA00022737"/>
    </source>
</evidence>
<dbReference type="PROSITE" id="PS00678">
    <property type="entry name" value="WD_REPEATS_1"/>
    <property type="match status" value="2"/>
</dbReference>
<dbReference type="PROSITE" id="PS50294">
    <property type="entry name" value="WD_REPEATS_REGION"/>
    <property type="match status" value="2"/>
</dbReference>
<feature type="repeat" description="WD" evidence="4">
    <location>
        <begin position="176"/>
        <end position="217"/>
    </location>
</feature>
<evidence type="ECO:0000259" key="7">
    <source>
        <dbReference type="SMART" id="SM01166"/>
    </source>
</evidence>
<keyword evidence="2 4" id="KW-0853">WD repeat</keyword>
<feature type="compositionally biased region" description="Acidic residues" evidence="6">
    <location>
        <begin position="469"/>
        <end position="482"/>
    </location>
</feature>
<comment type="caution">
    <text evidence="8">The sequence shown here is derived from an EMBL/GenBank/DDBJ whole genome shotgun (WGS) entry which is preliminary data.</text>
</comment>
<dbReference type="InterPro" id="IPR015505">
    <property type="entry name" value="Coronin"/>
</dbReference>
<gene>
    <name evidence="8" type="ORF">ABVK25_006805</name>
</gene>
<dbReference type="InterPro" id="IPR015048">
    <property type="entry name" value="DUF1899"/>
</dbReference>
<dbReference type="PANTHER" id="PTHR10856">
    <property type="entry name" value="CORONIN"/>
    <property type="match status" value="1"/>
</dbReference>
<dbReference type="PRINTS" id="PR00320">
    <property type="entry name" value="GPROTEINBRPT"/>
</dbReference>
<evidence type="ECO:0000313" key="9">
    <source>
        <dbReference type="Proteomes" id="UP001590951"/>
    </source>
</evidence>
<feature type="region of interest" description="Disordered" evidence="6">
    <location>
        <begin position="407"/>
        <end position="528"/>
    </location>
</feature>
<evidence type="ECO:0000256" key="5">
    <source>
        <dbReference type="RuleBase" id="RU280818"/>
    </source>
</evidence>
<organism evidence="8 9">
    <name type="scientific">Lepraria finkii</name>
    <dbReference type="NCBI Taxonomy" id="1340010"/>
    <lineage>
        <taxon>Eukaryota</taxon>
        <taxon>Fungi</taxon>
        <taxon>Dikarya</taxon>
        <taxon>Ascomycota</taxon>
        <taxon>Pezizomycotina</taxon>
        <taxon>Lecanoromycetes</taxon>
        <taxon>OSLEUM clade</taxon>
        <taxon>Lecanoromycetidae</taxon>
        <taxon>Lecanorales</taxon>
        <taxon>Lecanorineae</taxon>
        <taxon>Stereocaulaceae</taxon>
        <taxon>Lepraria</taxon>
    </lineage>
</organism>
<dbReference type="Proteomes" id="UP001590951">
    <property type="component" value="Unassembled WGS sequence"/>
</dbReference>
<evidence type="ECO:0000256" key="4">
    <source>
        <dbReference type="PROSITE-ProRule" id="PRU00221"/>
    </source>
</evidence>
<keyword evidence="3 5" id="KW-0677">Repeat</keyword>
<dbReference type="InterPro" id="IPR020472">
    <property type="entry name" value="WD40_PAC1"/>
</dbReference>
<evidence type="ECO:0000256" key="6">
    <source>
        <dbReference type="SAM" id="MobiDB-lite"/>
    </source>
</evidence>
<evidence type="ECO:0000256" key="2">
    <source>
        <dbReference type="ARBA" id="ARBA00022574"/>
    </source>
</evidence>
<feature type="compositionally biased region" description="Polar residues" evidence="6">
    <location>
        <begin position="516"/>
        <end position="528"/>
    </location>
</feature>
<dbReference type="EMBL" id="JBHFEH010000024">
    <property type="protein sequence ID" value="KAL2052865.1"/>
    <property type="molecule type" value="Genomic_DNA"/>
</dbReference>
<proteinExistence type="inferred from homology"/>